<proteinExistence type="inferred from homology"/>
<gene>
    <name evidence="14" type="ORF">PMAYCL1PPCAC_08210</name>
</gene>
<evidence type="ECO:0000313" key="15">
    <source>
        <dbReference type="Proteomes" id="UP001328107"/>
    </source>
</evidence>
<keyword evidence="10" id="KW-0325">Glycoprotein</keyword>
<evidence type="ECO:0000256" key="8">
    <source>
        <dbReference type="ARBA" id="ARBA00023065"/>
    </source>
</evidence>
<keyword evidence="9" id="KW-0472">Membrane</keyword>
<evidence type="ECO:0000313" key="14">
    <source>
        <dbReference type="EMBL" id="GMR38015.1"/>
    </source>
</evidence>
<dbReference type="Gene3D" id="2.60.470.10">
    <property type="entry name" value="Acid-sensing ion channels like domains"/>
    <property type="match status" value="1"/>
</dbReference>
<name>A0AAN5CBF3_9BILA</name>
<organism evidence="14 15">
    <name type="scientific">Pristionchus mayeri</name>
    <dbReference type="NCBI Taxonomy" id="1317129"/>
    <lineage>
        <taxon>Eukaryota</taxon>
        <taxon>Metazoa</taxon>
        <taxon>Ecdysozoa</taxon>
        <taxon>Nematoda</taxon>
        <taxon>Chromadorea</taxon>
        <taxon>Rhabditida</taxon>
        <taxon>Rhabditina</taxon>
        <taxon>Diplogasteromorpha</taxon>
        <taxon>Diplogasteroidea</taxon>
        <taxon>Neodiplogasteridae</taxon>
        <taxon>Pristionchus</taxon>
    </lineage>
</organism>
<evidence type="ECO:0000256" key="13">
    <source>
        <dbReference type="RuleBase" id="RU000679"/>
    </source>
</evidence>
<dbReference type="PANTHER" id="PTHR11690">
    <property type="entry name" value="AMILORIDE-SENSITIVE SODIUM CHANNEL-RELATED"/>
    <property type="match status" value="1"/>
</dbReference>
<dbReference type="GO" id="GO:0005886">
    <property type="term" value="C:plasma membrane"/>
    <property type="evidence" value="ECO:0007669"/>
    <property type="project" value="TreeGrafter"/>
</dbReference>
<dbReference type="AlphaFoldDB" id="A0AAN5CBF3"/>
<protein>
    <submittedName>
        <fullName evidence="14">Uncharacterized protein</fullName>
    </submittedName>
</protein>
<dbReference type="PANTHER" id="PTHR11690:SF269">
    <property type="entry name" value="DEGENERIN-LIKE PROTEIN ASIC-2"/>
    <property type="match status" value="1"/>
</dbReference>
<evidence type="ECO:0000256" key="5">
    <source>
        <dbReference type="ARBA" id="ARBA00022692"/>
    </source>
</evidence>
<keyword evidence="15" id="KW-1185">Reference proteome</keyword>
<evidence type="ECO:0000256" key="2">
    <source>
        <dbReference type="ARBA" id="ARBA00007193"/>
    </source>
</evidence>
<keyword evidence="3 13" id="KW-0813">Transport</keyword>
<comment type="similarity">
    <text evidence="2 13">Belongs to the amiloride-sensitive sodium channel (TC 1.A.6) family.</text>
</comment>
<comment type="subcellular location">
    <subcellularLocation>
        <location evidence="1">Membrane</location>
        <topology evidence="1">Multi-pass membrane protein</topology>
    </subcellularLocation>
</comment>
<keyword evidence="7" id="KW-0915">Sodium</keyword>
<feature type="non-terminal residue" evidence="14">
    <location>
        <position position="91"/>
    </location>
</feature>
<dbReference type="Pfam" id="PF00858">
    <property type="entry name" value="ASC"/>
    <property type="match status" value="1"/>
</dbReference>
<evidence type="ECO:0000256" key="12">
    <source>
        <dbReference type="ARBA" id="ARBA00023303"/>
    </source>
</evidence>
<accession>A0AAN5CBF3</accession>
<comment type="caution">
    <text evidence="14">The sequence shown here is derived from an EMBL/GenBank/DDBJ whole genome shotgun (WGS) entry which is preliminary data.</text>
</comment>
<keyword evidence="8 13" id="KW-0406">Ion transport</keyword>
<dbReference type="EMBL" id="BTRK01000002">
    <property type="protein sequence ID" value="GMR38015.1"/>
    <property type="molecule type" value="Genomic_DNA"/>
</dbReference>
<feature type="non-terminal residue" evidence="14">
    <location>
        <position position="1"/>
    </location>
</feature>
<evidence type="ECO:0000256" key="6">
    <source>
        <dbReference type="ARBA" id="ARBA00022989"/>
    </source>
</evidence>
<dbReference type="Proteomes" id="UP001328107">
    <property type="component" value="Unassembled WGS sequence"/>
</dbReference>
<dbReference type="PRINTS" id="PR01078">
    <property type="entry name" value="AMINACHANNEL"/>
</dbReference>
<dbReference type="InterPro" id="IPR001873">
    <property type="entry name" value="ENaC"/>
</dbReference>
<dbReference type="GO" id="GO:0015280">
    <property type="term" value="F:ligand-gated sodium channel activity"/>
    <property type="evidence" value="ECO:0007669"/>
    <property type="project" value="TreeGrafter"/>
</dbReference>
<sequence length="91" mass="10131">ESFTQFIDPSYGRCFTFKGTTPGFVAGEHSRLTLIANVQKWDNNSTESRHYPFFGAPGVKVVVHDPSEYPDFEKGQNARAGYNTEIGLEAV</sequence>
<evidence type="ECO:0000256" key="7">
    <source>
        <dbReference type="ARBA" id="ARBA00023053"/>
    </source>
</evidence>
<evidence type="ECO:0000256" key="9">
    <source>
        <dbReference type="ARBA" id="ARBA00023136"/>
    </source>
</evidence>
<evidence type="ECO:0000256" key="10">
    <source>
        <dbReference type="ARBA" id="ARBA00023180"/>
    </source>
</evidence>
<keyword evidence="4 13" id="KW-0894">Sodium channel</keyword>
<keyword evidence="6" id="KW-1133">Transmembrane helix</keyword>
<evidence type="ECO:0000256" key="1">
    <source>
        <dbReference type="ARBA" id="ARBA00004141"/>
    </source>
</evidence>
<evidence type="ECO:0000256" key="4">
    <source>
        <dbReference type="ARBA" id="ARBA00022461"/>
    </source>
</evidence>
<evidence type="ECO:0000256" key="11">
    <source>
        <dbReference type="ARBA" id="ARBA00023201"/>
    </source>
</evidence>
<keyword evidence="12 13" id="KW-0407">Ion channel</keyword>
<evidence type="ECO:0000256" key="3">
    <source>
        <dbReference type="ARBA" id="ARBA00022448"/>
    </source>
</evidence>
<keyword evidence="5 13" id="KW-0812">Transmembrane</keyword>
<reference evidence="15" key="1">
    <citation type="submission" date="2022-10" db="EMBL/GenBank/DDBJ databases">
        <title>Genome assembly of Pristionchus species.</title>
        <authorList>
            <person name="Yoshida K."/>
            <person name="Sommer R.J."/>
        </authorList>
    </citation>
    <scope>NUCLEOTIDE SEQUENCE [LARGE SCALE GENOMIC DNA]</scope>
    <source>
        <strain evidence="15">RS5460</strain>
    </source>
</reference>
<keyword evidence="11 13" id="KW-0739">Sodium transport</keyword>